<evidence type="ECO:0000256" key="2">
    <source>
        <dbReference type="ARBA" id="ARBA00022531"/>
    </source>
</evidence>
<dbReference type="STRING" id="1641165.XM38_04935"/>
<dbReference type="OrthoDB" id="427121at2"/>
<sequence>MQQRYVSKKVAPIQYILRRLNSEAGRVAPGWGTTPFMGFMMVMLFLFLLIILQLYNGSILLDGVNMNLPESGF</sequence>
<dbReference type="GO" id="GO:0050821">
    <property type="term" value="P:protein stabilization"/>
    <property type="evidence" value="ECO:0007669"/>
    <property type="project" value="InterPro"/>
</dbReference>
<dbReference type="KEGG" id="hhg:XM38_010790"/>
<dbReference type="GO" id="GO:0009523">
    <property type="term" value="C:photosystem II"/>
    <property type="evidence" value="ECO:0007669"/>
    <property type="project" value="UniProtKB-KW"/>
</dbReference>
<evidence type="ECO:0000256" key="7">
    <source>
        <dbReference type="SAM" id="Phobius"/>
    </source>
</evidence>
<dbReference type="NCBIfam" id="NF002728">
    <property type="entry name" value="PRK02624.1"/>
    <property type="match status" value="1"/>
</dbReference>
<comment type="subcellular location">
    <subcellularLocation>
        <location evidence="1">Membrane</location>
        <topology evidence="1">Single-pass membrane protein</topology>
    </subcellularLocation>
</comment>
<dbReference type="EC" id="1.10.3.9" evidence="8"/>
<keyword evidence="4 7" id="KW-1133">Transmembrane helix</keyword>
<dbReference type="RefSeq" id="WP_080806379.1">
    <property type="nucleotide sequence ID" value="NZ_CP021983.2"/>
</dbReference>
<dbReference type="Pfam" id="PF00737">
    <property type="entry name" value="PsbH"/>
    <property type="match status" value="1"/>
</dbReference>
<evidence type="ECO:0000256" key="4">
    <source>
        <dbReference type="ARBA" id="ARBA00022989"/>
    </source>
</evidence>
<evidence type="ECO:0000256" key="5">
    <source>
        <dbReference type="ARBA" id="ARBA00023136"/>
    </source>
</evidence>
<dbReference type="PANTHER" id="PTHR34469">
    <property type="entry name" value="PHOTOSYSTEM II REACTION CENTER PROTEIN H"/>
    <property type="match status" value="1"/>
</dbReference>
<keyword evidence="2" id="KW-0602">Photosynthesis</keyword>
<dbReference type="GO" id="GO:0010242">
    <property type="term" value="F:oxygen evolving activity"/>
    <property type="evidence" value="ECO:0007669"/>
    <property type="project" value="UniProtKB-EC"/>
</dbReference>
<evidence type="ECO:0000256" key="1">
    <source>
        <dbReference type="ARBA" id="ARBA00004167"/>
    </source>
</evidence>
<evidence type="ECO:0000313" key="8">
    <source>
        <dbReference type="EMBL" id="ASC70149.1"/>
    </source>
</evidence>
<reference evidence="8 9" key="1">
    <citation type="journal article" date="2016" name="Biochim. Biophys. Acta">
        <title>Characterization of red-shifted phycobilisomes isolated from the chlorophyll f-containing cyanobacterium Halomicronema hongdechloris.</title>
        <authorList>
            <person name="Li Y."/>
            <person name="Lin Y."/>
            <person name="Garvey C.J."/>
            <person name="Birch D."/>
            <person name="Corkery R.W."/>
            <person name="Loughlin P.C."/>
            <person name="Scheer H."/>
            <person name="Willows R.D."/>
            <person name="Chen M."/>
        </authorList>
    </citation>
    <scope>NUCLEOTIDE SEQUENCE [LARGE SCALE GENOMIC DNA]</scope>
    <source>
        <strain evidence="8 9">C2206</strain>
    </source>
</reference>
<dbReference type="GO" id="GO:0042301">
    <property type="term" value="F:phosphate ion binding"/>
    <property type="evidence" value="ECO:0007669"/>
    <property type="project" value="InterPro"/>
</dbReference>
<keyword evidence="5 7" id="KW-0472">Membrane</keyword>
<accession>A0A1Z3HIK4</accession>
<dbReference type="GO" id="GO:0015979">
    <property type="term" value="P:photosynthesis"/>
    <property type="evidence" value="ECO:0007669"/>
    <property type="project" value="UniProtKB-KW"/>
</dbReference>
<evidence type="ECO:0000256" key="6">
    <source>
        <dbReference type="ARBA" id="ARBA00023276"/>
    </source>
</evidence>
<dbReference type="SMR" id="A0A1Z3HIK4"/>
<dbReference type="PANTHER" id="PTHR34469:SF4">
    <property type="entry name" value="PHOTOSYSTEM II REACTION CENTER PROTEIN H"/>
    <property type="match status" value="1"/>
</dbReference>
<keyword evidence="9" id="KW-1185">Reference proteome</keyword>
<gene>
    <name evidence="8" type="primary">psbH_1</name>
    <name evidence="8" type="ORF">XM38_010790</name>
</gene>
<dbReference type="AlphaFoldDB" id="A0A1Z3HIK4"/>
<keyword evidence="3 7" id="KW-0812">Transmembrane</keyword>
<organism evidence="8 9">
    <name type="scientific">Halomicronema hongdechloris C2206</name>
    <dbReference type="NCBI Taxonomy" id="1641165"/>
    <lineage>
        <taxon>Bacteria</taxon>
        <taxon>Bacillati</taxon>
        <taxon>Cyanobacteriota</taxon>
        <taxon>Cyanophyceae</taxon>
        <taxon>Nodosilineales</taxon>
        <taxon>Nodosilineaceae</taxon>
        <taxon>Halomicronema</taxon>
    </lineage>
</organism>
<evidence type="ECO:0000313" key="9">
    <source>
        <dbReference type="Proteomes" id="UP000191901"/>
    </source>
</evidence>
<dbReference type="Proteomes" id="UP000191901">
    <property type="component" value="Chromosome"/>
</dbReference>
<feature type="transmembrane region" description="Helical" evidence="7">
    <location>
        <begin position="36"/>
        <end position="55"/>
    </location>
</feature>
<name>A0A1Z3HIK4_9CYAN</name>
<keyword evidence="8" id="KW-0560">Oxidoreductase</keyword>
<proteinExistence type="predicted"/>
<evidence type="ECO:0000256" key="3">
    <source>
        <dbReference type="ARBA" id="ARBA00022692"/>
    </source>
</evidence>
<dbReference type="InterPro" id="IPR036863">
    <property type="entry name" value="PSII_PsbH_sf"/>
</dbReference>
<dbReference type="SUPFAM" id="SSF161025">
    <property type="entry name" value="Photosystem II 10 kDa phosphoprotein PsbH"/>
    <property type="match status" value="1"/>
</dbReference>
<dbReference type="InterPro" id="IPR001056">
    <property type="entry name" value="PSII_PsbH"/>
</dbReference>
<keyword evidence="6" id="KW-0604">Photosystem II</keyword>
<protein>
    <submittedName>
        <fullName evidence="8">Photosystem II reaction center protein H</fullName>
        <ecNumber evidence="8">1.10.3.9</ecNumber>
    </submittedName>
</protein>
<dbReference type="EMBL" id="CP021983">
    <property type="protein sequence ID" value="ASC70149.1"/>
    <property type="molecule type" value="Genomic_DNA"/>
</dbReference>
<dbReference type="Gene3D" id="1.20.5.880">
    <property type="entry name" value="Photosystem II reaction center protein H"/>
    <property type="match status" value="1"/>
</dbReference>